<feature type="compositionally biased region" description="Basic and acidic residues" evidence="1">
    <location>
        <begin position="75"/>
        <end position="85"/>
    </location>
</feature>
<dbReference type="Proteomes" id="UP000001519">
    <property type="component" value="Chromosome 19"/>
</dbReference>
<proteinExistence type="predicted"/>
<dbReference type="STRING" id="9593.ENSGGOP00000033495"/>
<reference evidence="4" key="1">
    <citation type="submission" date="2011-05" db="EMBL/GenBank/DDBJ databases">
        <title>Insights into the evolution of the great apes provided by the gorilla genome.</title>
        <authorList>
            <person name="Scally A."/>
        </authorList>
    </citation>
    <scope>NUCLEOTIDE SEQUENCE [LARGE SCALE GENOMIC DNA]</scope>
</reference>
<evidence type="ECO:0000256" key="1">
    <source>
        <dbReference type="SAM" id="MobiDB-lite"/>
    </source>
</evidence>
<feature type="transmembrane region" description="Helical" evidence="2">
    <location>
        <begin position="36"/>
        <end position="55"/>
    </location>
</feature>
<reference evidence="3" key="4">
    <citation type="submission" date="2025-09" db="UniProtKB">
        <authorList>
            <consortium name="Ensembl"/>
        </authorList>
    </citation>
    <scope>IDENTIFICATION</scope>
</reference>
<keyword evidence="2" id="KW-1133">Transmembrane helix</keyword>
<evidence type="ECO:0000256" key="2">
    <source>
        <dbReference type="SAM" id="Phobius"/>
    </source>
</evidence>
<accession>A0A2I2YEZ0</accession>
<evidence type="ECO:0000313" key="3">
    <source>
        <dbReference type="Ensembl" id="ENSGGOP00000033495.1"/>
    </source>
</evidence>
<dbReference type="GeneTree" id="ENSGT00390000003403"/>
<feature type="region of interest" description="Disordered" evidence="1">
    <location>
        <begin position="104"/>
        <end position="149"/>
    </location>
</feature>
<organism evidence="3 4">
    <name type="scientific">Gorilla gorilla gorilla</name>
    <name type="common">Western lowland gorilla</name>
    <dbReference type="NCBI Taxonomy" id="9595"/>
    <lineage>
        <taxon>Eukaryota</taxon>
        <taxon>Metazoa</taxon>
        <taxon>Chordata</taxon>
        <taxon>Craniata</taxon>
        <taxon>Vertebrata</taxon>
        <taxon>Euteleostomi</taxon>
        <taxon>Mammalia</taxon>
        <taxon>Eutheria</taxon>
        <taxon>Euarchontoglires</taxon>
        <taxon>Primates</taxon>
        <taxon>Haplorrhini</taxon>
        <taxon>Catarrhini</taxon>
        <taxon>Hominidae</taxon>
        <taxon>Gorilla</taxon>
    </lineage>
</organism>
<dbReference type="InParanoid" id="A0A2I2YEZ0"/>
<evidence type="ECO:0000313" key="4">
    <source>
        <dbReference type="Proteomes" id="UP000001519"/>
    </source>
</evidence>
<keyword evidence="2" id="KW-0812">Transmembrane</keyword>
<keyword evidence="4" id="KW-1185">Reference proteome</keyword>
<name>A0A2I2YEZ0_GORGO</name>
<dbReference type="OMA" id="HDLADCM"/>
<dbReference type="AlphaFoldDB" id="A0A2I2YEZ0"/>
<reference evidence="3" key="3">
    <citation type="submission" date="2025-08" db="UniProtKB">
        <authorList>
            <consortium name="Ensembl"/>
        </authorList>
    </citation>
    <scope>IDENTIFICATION</scope>
</reference>
<dbReference type="EMBL" id="CABD030110827">
    <property type="status" value="NOT_ANNOTATED_CDS"/>
    <property type="molecule type" value="Genomic_DNA"/>
</dbReference>
<feature type="region of interest" description="Disordered" evidence="1">
    <location>
        <begin position="71"/>
        <end position="90"/>
    </location>
</feature>
<dbReference type="Ensembl" id="ENSGGOT00000067621.1">
    <property type="protein sequence ID" value="ENSGGOP00000033495.1"/>
    <property type="gene ID" value="ENSGGOG00000036474.1"/>
</dbReference>
<sequence>MPGLAAEGEAEGWSPSPPLYEEYRPPPLDSIHLPRYVLYLLLAALVVVAVAYAIVGHLIKDLAHDLADWAFGPKPDQEAAPRELRPSLTGEDLEGLDLQLALAWQGEEDAGGGGEGAPSEPPPPPEPRRPSIAFKDLPSRSSFWKLMAT</sequence>
<reference evidence="3 4" key="2">
    <citation type="journal article" date="2012" name="Nature">
        <title>Insights into hominid evolution from the gorilla genome sequence.</title>
        <authorList>
            <person name="Scally A."/>
            <person name="Dutheil J.Y."/>
            <person name="Hillier L.W."/>
            <person name="Jordan G.E."/>
            <person name="Goodhead I."/>
            <person name="Herrero J."/>
            <person name="Hobolth A."/>
            <person name="Lappalainen T."/>
            <person name="Mailund T."/>
            <person name="Marques-Bonet T."/>
            <person name="McCarthy S."/>
            <person name="Montgomery S.H."/>
            <person name="Schwalie P.C."/>
            <person name="Tang Y.A."/>
            <person name="Ward M.C."/>
            <person name="Xue Y."/>
            <person name="Yngvadottir B."/>
            <person name="Alkan C."/>
            <person name="Andersen L.N."/>
            <person name="Ayub Q."/>
            <person name="Ball E.V."/>
            <person name="Beal K."/>
            <person name="Bradley B.J."/>
            <person name="Chen Y."/>
            <person name="Clee C.M."/>
            <person name="Fitzgerald S."/>
            <person name="Graves T.A."/>
            <person name="Gu Y."/>
            <person name="Heath P."/>
            <person name="Heger A."/>
            <person name="Karakoc E."/>
            <person name="Kolb-Kokocinski A."/>
            <person name="Laird G.K."/>
            <person name="Lunter G."/>
            <person name="Meader S."/>
            <person name="Mort M."/>
            <person name="Mullikin J.C."/>
            <person name="Munch K."/>
            <person name="O'Connor T.D."/>
            <person name="Phillips A.D."/>
            <person name="Prado-Martinez J."/>
            <person name="Rogers A.S."/>
            <person name="Sajjadian S."/>
            <person name="Schmidt D."/>
            <person name="Shaw K."/>
            <person name="Simpson J.T."/>
            <person name="Stenson P.D."/>
            <person name="Turner D.J."/>
            <person name="Vigilant L."/>
            <person name="Vilella A.J."/>
            <person name="Whitener W."/>
            <person name="Zhu B."/>
            <person name="Cooper D.N."/>
            <person name="de Jong P."/>
            <person name="Dermitzakis E.T."/>
            <person name="Eichler E.E."/>
            <person name="Flicek P."/>
            <person name="Goldman N."/>
            <person name="Mundy N.I."/>
            <person name="Ning Z."/>
            <person name="Odom D.T."/>
            <person name="Ponting C.P."/>
            <person name="Quail M.A."/>
            <person name="Ryder O.A."/>
            <person name="Searle S.M."/>
            <person name="Warren W.C."/>
            <person name="Wilson R.K."/>
            <person name="Schierup M.H."/>
            <person name="Rogers J."/>
            <person name="Tyler-Smith C."/>
            <person name="Durbin R."/>
        </authorList>
    </citation>
    <scope>NUCLEOTIDE SEQUENCE [LARGE SCALE GENOMIC DNA]</scope>
</reference>
<keyword evidence="2" id="KW-0472">Membrane</keyword>
<protein>
    <submittedName>
        <fullName evidence="3">Small integral membrane protein 44</fullName>
    </submittedName>
</protein>